<feature type="compositionally biased region" description="Basic and acidic residues" evidence="1">
    <location>
        <begin position="596"/>
        <end position="606"/>
    </location>
</feature>
<dbReference type="PANTHER" id="PTHR35140">
    <property type="entry name" value="MITOTIC CHECK POINT PROTEIN BFA1"/>
    <property type="match status" value="1"/>
</dbReference>
<dbReference type="KEGG" id="cci:CC1G_01721"/>
<dbReference type="Proteomes" id="UP000001861">
    <property type="component" value="Unassembled WGS sequence"/>
</dbReference>
<evidence type="ECO:0000256" key="1">
    <source>
        <dbReference type="SAM" id="MobiDB-lite"/>
    </source>
</evidence>
<feature type="compositionally biased region" description="Polar residues" evidence="1">
    <location>
        <begin position="409"/>
        <end position="431"/>
    </location>
</feature>
<evidence type="ECO:0008006" key="4">
    <source>
        <dbReference type="Google" id="ProtNLM"/>
    </source>
</evidence>
<feature type="compositionally biased region" description="Acidic residues" evidence="1">
    <location>
        <begin position="209"/>
        <end position="219"/>
    </location>
</feature>
<organism evidence="2 3">
    <name type="scientific">Coprinopsis cinerea (strain Okayama-7 / 130 / ATCC MYA-4618 / FGSC 9003)</name>
    <name type="common">Inky cap fungus</name>
    <name type="synonym">Hormographiella aspergillata</name>
    <dbReference type="NCBI Taxonomy" id="240176"/>
    <lineage>
        <taxon>Eukaryota</taxon>
        <taxon>Fungi</taxon>
        <taxon>Dikarya</taxon>
        <taxon>Basidiomycota</taxon>
        <taxon>Agaricomycotina</taxon>
        <taxon>Agaricomycetes</taxon>
        <taxon>Agaricomycetidae</taxon>
        <taxon>Agaricales</taxon>
        <taxon>Agaricineae</taxon>
        <taxon>Psathyrellaceae</taxon>
        <taxon>Coprinopsis</taxon>
    </lineage>
</organism>
<gene>
    <name evidence="2" type="ORF">CC1G_01721</name>
</gene>
<feature type="compositionally biased region" description="Polar residues" evidence="1">
    <location>
        <begin position="800"/>
        <end position="832"/>
    </location>
</feature>
<feature type="compositionally biased region" description="Low complexity" evidence="1">
    <location>
        <begin position="368"/>
        <end position="377"/>
    </location>
</feature>
<dbReference type="PRINTS" id="PR01217">
    <property type="entry name" value="PRICHEXTENSN"/>
</dbReference>
<evidence type="ECO:0000313" key="3">
    <source>
        <dbReference type="Proteomes" id="UP000001861"/>
    </source>
</evidence>
<dbReference type="InterPro" id="IPR034586">
    <property type="entry name" value="Bfa1/Byr4"/>
</dbReference>
<proteinExistence type="predicted"/>
<dbReference type="InParanoid" id="A8N2K4"/>
<feature type="region of interest" description="Disordered" evidence="1">
    <location>
        <begin position="252"/>
        <end position="271"/>
    </location>
</feature>
<keyword evidence="3" id="KW-1185">Reference proteome</keyword>
<dbReference type="GO" id="GO:0044732">
    <property type="term" value="C:mitotic spindle pole body"/>
    <property type="evidence" value="ECO:0007669"/>
    <property type="project" value="TreeGrafter"/>
</dbReference>
<dbReference type="GO" id="GO:0001100">
    <property type="term" value="P:negative regulation of exit from mitosis"/>
    <property type="evidence" value="ECO:0007669"/>
    <property type="project" value="InterPro"/>
</dbReference>
<feature type="compositionally biased region" description="Low complexity" evidence="1">
    <location>
        <begin position="196"/>
        <end position="208"/>
    </location>
</feature>
<protein>
    <recommendedName>
        <fullName evidence="4">Protein byr4</fullName>
    </recommendedName>
</protein>
<feature type="region of interest" description="Disordered" evidence="1">
    <location>
        <begin position="280"/>
        <end position="682"/>
    </location>
</feature>
<evidence type="ECO:0000313" key="2">
    <source>
        <dbReference type="EMBL" id="EAU92676.1"/>
    </source>
</evidence>
<dbReference type="OrthoDB" id="19159at2759"/>
<feature type="compositionally biased region" description="Acidic residues" evidence="1">
    <location>
        <begin position="261"/>
        <end position="271"/>
    </location>
</feature>
<feature type="compositionally biased region" description="Polar residues" evidence="1">
    <location>
        <begin position="156"/>
        <end position="168"/>
    </location>
</feature>
<feature type="region of interest" description="Disordered" evidence="1">
    <location>
        <begin position="15"/>
        <end position="40"/>
    </location>
</feature>
<dbReference type="EMBL" id="AACS02000001">
    <property type="protein sequence ID" value="EAU92676.1"/>
    <property type="molecule type" value="Genomic_DNA"/>
</dbReference>
<name>A8N2K4_COPC7</name>
<feature type="region of interest" description="Disordered" evidence="1">
    <location>
        <begin position="74"/>
        <end position="112"/>
    </location>
</feature>
<reference evidence="2 3" key="1">
    <citation type="journal article" date="2010" name="Proc. Natl. Acad. Sci. U.S.A.">
        <title>Insights into evolution of multicellular fungi from the assembled chromosomes of the mushroom Coprinopsis cinerea (Coprinus cinereus).</title>
        <authorList>
            <person name="Stajich J.E."/>
            <person name="Wilke S.K."/>
            <person name="Ahren D."/>
            <person name="Au C.H."/>
            <person name="Birren B.W."/>
            <person name="Borodovsky M."/>
            <person name="Burns C."/>
            <person name="Canback B."/>
            <person name="Casselton L.A."/>
            <person name="Cheng C.K."/>
            <person name="Deng J."/>
            <person name="Dietrich F.S."/>
            <person name="Fargo D.C."/>
            <person name="Farman M.L."/>
            <person name="Gathman A.C."/>
            <person name="Goldberg J."/>
            <person name="Guigo R."/>
            <person name="Hoegger P.J."/>
            <person name="Hooker J.B."/>
            <person name="Huggins A."/>
            <person name="James T.Y."/>
            <person name="Kamada T."/>
            <person name="Kilaru S."/>
            <person name="Kodira C."/>
            <person name="Kues U."/>
            <person name="Kupfer D."/>
            <person name="Kwan H.S."/>
            <person name="Lomsadze A."/>
            <person name="Li W."/>
            <person name="Lilly W.W."/>
            <person name="Ma L.J."/>
            <person name="Mackey A.J."/>
            <person name="Manning G."/>
            <person name="Martin F."/>
            <person name="Muraguchi H."/>
            <person name="Natvig D.O."/>
            <person name="Palmerini H."/>
            <person name="Ramesh M.A."/>
            <person name="Rehmeyer C.J."/>
            <person name="Roe B.A."/>
            <person name="Shenoy N."/>
            <person name="Stanke M."/>
            <person name="Ter-Hovhannisyan V."/>
            <person name="Tunlid A."/>
            <person name="Velagapudi R."/>
            <person name="Vision T.J."/>
            <person name="Zeng Q."/>
            <person name="Zolan M.E."/>
            <person name="Pukkila P.J."/>
        </authorList>
    </citation>
    <scope>NUCLEOTIDE SEQUENCE [LARGE SCALE GENOMIC DNA]</scope>
    <source>
        <strain evidence="3">Okayama-7 / 130 / ATCC MYA-4618 / FGSC 9003</strain>
    </source>
</reference>
<feature type="region of interest" description="Disordered" evidence="1">
    <location>
        <begin position="155"/>
        <end position="236"/>
    </location>
</feature>
<dbReference type="GO" id="GO:1990334">
    <property type="term" value="C:Bfa1-Bub2 complex"/>
    <property type="evidence" value="ECO:0007669"/>
    <property type="project" value="InterPro"/>
</dbReference>
<feature type="compositionally biased region" description="Pro residues" evidence="1">
    <location>
        <begin position="528"/>
        <end position="541"/>
    </location>
</feature>
<feature type="compositionally biased region" description="Polar residues" evidence="1">
    <location>
        <begin position="281"/>
        <end position="292"/>
    </location>
</feature>
<dbReference type="eggNOG" id="ENOG502QX1K">
    <property type="taxonomic scope" value="Eukaryota"/>
</dbReference>
<feature type="compositionally biased region" description="Low complexity" evidence="1">
    <location>
        <begin position="515"/>
        <end position="527"/>
    </location>
</feature>
<dbReference type="PANTHER" id="PTHR35140:SF1">
    <property type="entry name" value="MITOTIC CHECK POINT PROTEIN BFA1"/>
    <property type="match status" value="1"/>
</dbReference>
<feature type="region of interest" description="Disordered" evidence="1">
    <location>
        <begin position="788"/>
        <end position="842"/>
    </location>
</feature>
<dbReference type="VEuPathDB" id="FungiDB:CC1G_01721"/>
<feature type="compositionally biased region" description="Acidic residues" evidence="1">
    <location>
        <begin position="559"/>
        <end position="569"/>
    </location>
</feature>
<comment type="caution">
    <text evidence="2">The sequence shown here is derived from an EMBL/GenBank/DDBJ whole genome shotgun (WGS) entry which is preliminary data.</text>
</comment>
<dbReference type="OMA" id="DWGEGSL"/>
<feature type="compositionally biased region" description="Low complexity" evidence="1">
    <location>
        <begin position="296"/>
        <end position="313"/>
    </location>
</feature>
<dbReference type="GO" id="GO:0005096">
    <property type="term" value="F:GTPase activator activity"/>
    <property type="evidence" value="ECO:0007669"/>
    <property type="project" value="InterPro"/>
</dbReference>
<dbReference type="GeneID" id="6005467"/>
<accession>A8N2K4</accession>
<dbReference type="AlphaFoldDB" id="A8N2K4"/>
<sequence length="902" mass="97498">MPTIPAPTFVLSREEWPDADFDLPDGVPIHAPSDRDDADEDWDLEMDLGETGGAKAKAVVAGMMARSEAARNLVSSASSSSSSTTGMITIRPPLQQPSDDDDDEGVSTIKEGASTIKAAQTILASKIPKKPLQQTIEEDFEDGFALPADLTKLSLAPTSLSHRGSKTSLEWGEKDNSSSSQSSDAYSTLGFADNYPSSTSTSSASLPETETDDDEDELEGLVIPTALFESKQSGRQLNKILESKKKVDLTANQVKVASPNPEDDFEAGLIIEDDVDLSPSRLLSNSQSQPHRNFNRSASHPPARPSSLRPPSRAKLERSKSPHPPPSSARQLQKIRLSPSPPLRPPSRSQTFQALTPPPPIPSPTPSPSSSFLTPKPGSLRGQKSHSGLKPPTPPSTARKLTRKASLSVIESSSKQTSRNSLEVPIIQSSKCRYEEPTAASRAKTHKSSTSRIHDFKVPPTRPSTPSSNPIALRLTMPTQSRTKSRPALSSVFGPPPEPKTTTRATSPLPPRPPSSMSQRAASRASKNPPPPSAPTPPPAAAPKLLRKPKRIRTYGDGTELDGIDDLPLDQDKEGRFRVQPKGYGNRVPGATYDKSLTRSSDKPSDGKGTIRRSKREGPGHEPTLIPLASATNTLRRTTTRIEFPSKTPSGLDVLPKKKRGPSSPSNTRRKPTLIRNLGGASGPKVVGDMKWNPGTMRWEGNDQILRDFDAAMGTSTRPALITHLTGSSIGSPSGSFANGARVVGNMYFDPNQMRWISTLPPEEDEPDVFANLADDEDDSDAWERKGDTIRANAHPSRVSDASSITSYAPSTDSYNPRSGATSPAHSHSRTISDSGSDRGSRASMLVADVDEAFVEKCRMAEERHRSEMKGWKTALAARYDPYHGPDRSHLYEIRALATRKY</sequence>
<dbReference type="STRING" id="240176.A8N2K4"/>
<feature type="compositionally biased region" description="Pro residues" evidence="1">
    <location>
        <begin position="356"/>
        <end position="367"/>
    </location>
</feature>
<dbReference type="RefSeq" id="XP_001829041.1">
    <property type="nucleotide sequence ID" value="XM_001828989.1"/>
</dbReference>